<keyword evidence="1" id="KW-0472">Membrane</keyword>
<reference evidence="2 3" key="1">
    <citation type="submission" date="2017-11" db="EMBL/GenBank/DDBJ databases">
        <title>Comparitive Functional Genomics of Dry Heat Resistant strains isolated from the Viking Spacecraft.</title>
        <authorList>
            <person name="Seuylemezian A."/>
            <person name="Cooper K."/>
            <person name="Vaishampayan P."/>
        </authorList>
    </citation>
    <scope>NUCLEOTIDE SEQUENCE [LARGE SCALE GENOMIC DNA]</scope>
    <source>
        <strain evidence="2 3">V1-29</strain>
    </source>
</reference>
<feature type="transmembrane region" description="Helical" evidence="1">
    <location>
        <begin position="102"/>
        <end position="121"/>
    </location>
</feature>
<evidence type="ECO:0000313" key="2">
    <source>
        <dbReference type="EMBL" id="PLT28858.1"/>
    </source>
</evidence>
<dbReference type="RefSeq" id="WP_101643949.1">
    <property type="nucleotide sequence ID" value="NZ_PGUY01000050.1"/>
</dbReference>
<keyword evidence="1" id="KW-1133">Transmembrane helix</keyword>
<dbReference type="AlphaFoldDB" id="A0A2N5M3B9"/>
<feature type="transmembrane region" description="Helical" evidence="1">
    <location>
        <begin position="74"/>
        <end position="95"/>
    </location>
</feature>
<evidence type="ECO:0000313" key="3">
    <source>
        <dbReference type="Proteomes" id="UP000234748"/>
    </source>
</evidence>
<evidence type="ECO:0000256" key="1">
    <source>
        <dbReference type="SAM" id="Phobius"/>
    </source>
</evidence>
<dbReference type="InterPro" id="IPR025440">
    <property type="entry name" value="DUF4306"/>
</dbReference>
<accession>A0A2N5M3B9</accession>
<organism evidence="2 3">
    <name type="scientific">Peribacillus deserti</name>
    <dbReference type="NCBI Taxonomy" id="673318"/>
    <lineage>
        <taxon>Bacteria</taxon>
        <taxon>Bacillati</taxon>
        <taxon>Bacillota</taxon>
        <taxon>Bacilli</taxon>
        <taxon>Bacillales</taxon>
        <taxon>Bacillaceae</taxon>
        <taxon>Peribacillus</taxon>
    </lineage>
</organism>
<keyword evidence="1" id="KW-0812">Transmembrane</keyword>
<protein>
    <recommendedName>
        <fullName evidence="4">DUF4306 domain-containing protein</fullName>
    </recommendedName>
</protein>
<gene>
    <name evidence="2" type="ORF">CUU66_16035</name>
</gene>
<comment type="caution">
    <text evidence="2">The sequence shown here is derived from an EMBL/GenBank/DDBJ whole genome shotgun (WGS) entry which is preliminary data.</text>
</comment>
<keyword evidence="3" id="KW-1185">Reference proteome</keyword>
<sequence>MFRYSIQAGLACGVLLFCGLVSWYEGSALLDDPYDWKYTLFFTPLFQGGMEHVEGISEISQLDYFVYAAKYKPLFPMIMLFVAFYLAILTGYKFLGKAKTAFSIFLLVLGVISSSLSIFILDSPTHGGELLSFVFICSGIGFLVAAGVYYFNLLERFYRKLT</sequence>
<dbReference type="EMBL" id="PGUY01000050">
    <property type="protein sequence ID" value="PLT28858.1"/>
    <property type="molecule type" value="Genomic_DNA"/>
</dbReference>
<evidence type="ECO:0008006" key="4">
    <source>
        <dbReference type="Google" id="ProtNLM"/>
    </source>
</evidence>
<proteinExistence type="predicted"/>
<dbReference type="OrthoDB" id="2721142at2"/>
<feature type="transmembrane region" description="Helical" evidence="1">
    <location>
        <begin position="133"/>
        <end position="151"/>
    </location>
</feature>
<dbReference type="Proteomes" id="UP000234748">
    <property type="component" value="Unassembled WGS sequence"/>
</dbReference>
<name>A0A2N5M3B9_9BACI</name>
<dbReference type="Pfam" id="PF14154">
    <property type="entry name" value="DUF4306"/>
    <property type="match status" value="1"/>
</dbReference>